<comment type="caution">
    <text evidence="1">The sequence shown here is derived from an EMBL/GenBank/DDBJ whole genome shotgun (WGS) entry which is preliminary data.</text>
</comment>
<proteinExistence type="predicted"/>
<evidence type="ECO:0000313" key="2">
    <source>
        <dbReference type="Proteomes" id="UP000447355"/>
    </source>
</evidence>
<dbReference type="AlphaFoldDB" id="A0A845GG87"/>
<name>A0A845GG87_9BURK</name>
<accession>A0A845GG87</accession>
<dbReference type="EMBL" id="WWCX01000001">
    <property type="protein sequence ID" value="MYM92395.1"/>
    <property type="molecule type" value="Genomic_DNA"/>
</dbReference>
<sequence length="113" mass="12774">MSAIVNIEDPEGLINTLQARIKLLERQIENERQDRAAHRPMEIGEAVKRLRMHGVIPLHIGDQDRAKLAEELTANPLFADVVDQVWLLSAAPVRPEVKDAIKIAAEHGMNRWN</sequence>
<dbReference type="RefSeq" id="WP_161081666.1">
    <property type="nucleotide sequence ID" value="NZ_WWCX01000001.1"/>
</dbReference>
<reference evidence="1" key="1">
    <citation type="submission" date="2019-12" db="EMBL/GenBank/DDBJ databases">
        <title>Novel species isolated from a subtropical stream in China.</title>
        <authorList>
            <person name="Lu H."/>
        </authorList>
    </citation>
    <scope>NUCLEOTIDE SEQUENCE [LARGE SCALE GENOMIC DNA]</scope>
    <source>
        <strain evidence="1">FT81W</strain>
    </source>
</reference>
<protein>
    <submittedName>
        <fullName evidence="1">Uncharacterized protein</fullName>
    </submittedName>
</protein>
<organism evidence="1 2">
    <name type="scientific">Duganella vulcania</name>
    <dbReference type="NCBI Taxonomy" id="2692166"/>
    <lineage>
        <taxon>Bacteria</taxon>
        <taxon>Pseudomonadati</taxon>
        <taxon>Pseudomonadota</taxon>
        <taxon>Betaproteobacteria</taxon>
        <taxon>Burkholderiales</taxon>
        <taxon>Oxalobacteraceae</taxon>
        <taxon>Telluria group</taxon>
        <taxon>Duganella</taxon>
    </lineage>
</organism>
<gene>
    <name evidence="1" type="ORF">GTP90_00810</name>
</gene>
<dbReference type="Proteomes" id="UP000447355">
    <property type="component" value="Unassembled WGS sequence"/>
</dbReference>
<evidence type="ECO:0000313" key="1">
    <source>
        <dbReference type="EMBL" id="MYM92395.1"/>
    </source>
</evidence>